<dbReference type="AlphaFoldDB" id="A0AAV0Y9L4"/>
<dbReference type="InterPro" id="IPR004210">
    <property type="entry name" value="BESS_motif"/>
</dbReference>
<dbReference type="Gene3D" id="1.10.10.60">
    <property type="entry name" value="Homeodomain-like"/>
    <property type="match status" value="1"/>
</dbReference>
<dbReference type="PROSITE" id="PS51029">
    <property type="entry name" value="MADF"/>
    <property type="match status" value="1"/>
</dbReference>
<dbReference type="PROSITE" id="PS50090">
    <property type="entry name" value="MYB_LIKE"/>
    <property type="match status" value="1"/>
</dbReference>
<comment type="subcellular location">
    <subcellularLocation>
        <location evidence="1">Nucleus</location>
    </subcellularLocation>
</comment>
<name>A0AAV0Y9L4_9HEMI</name>
<dbReference type="GO" id="GO:0005634">
    <property type="term" value="C:nucleus"/>
    <property type="evidence" value="ECO:0007669"/>
    <property type="project" value="UniProtKB-SubCell"/>
</dbReference>
<dbReference type="GO" id="GO:0003677">
    <property type="term" value="F:DNA binding"/>
    <property type="evidence" value="ECO:0007669"/>
    <property type="project" value="InterPro"/>
</dbReference>
<evidence type="ECO:0000313" key="6">
    <source>
        <dbReference type="EMBL" id="CAI6376597.1"/>
    </source>
</evidence>
<evidence type="ECO:0000259" key="4">
    <source>
        <dbReference type="PROSITE" id="PS51029"/>
    </source>
</evidence>
<dbReference type="InterPro" id="IPR006578">
    <property type="entry name" value="MADF-dom"/>
</dbReference>
<feature type="domain" description="BESS" evidence="5">
    <location>
        <begin position="205"/>
        <end position="244"/>
    </location>
</feature>
<gene>
    <name evidence="6" type="ORF">MEUPH1_LOCUS29946</name>
</gene>
<feature type="compositionally biased region" description="Basic and acidic residues" evidence="2">
    <location>
        <begin position="120"/>
        <end position="130"/>
    </location>
</feature>
<evidence type="ECO:0000259" key="5">
    <source>
        <dbReference type="PROSITE" id="PS51031"/>
    </source>
</evidence>
<feature type="domain" description="Myb-like" evidence="3">
    <location>
        <begin position="10"/>
        <end position="68"/>
    </location>
</feature>
<evidence type="ECO:0000259" key="3">
    <source>
        <dbReference type="PROSITE" id="PS50090"/>
    </source>
</evidence>
<organism evidence="6 7">
    <name type="scientific">Macrosiphum euphorbiae</name>
    <name type="common">potato aphid</name>
    <dbReference type="NCBI Taxonomy" id="13131"/>
    <lineage>
        <taxon>Eukaryota</taxon>
        <taxon>Metazoa</taxon>
        <taxon>Ecdysozoa</taxon>
        <taxon>Arthropoda</taxon>
        <taxon>Hexapoda</taxon>
        <taxon>Insecta</taxon>
        <taxon>Pterygota</taxon>
        <taxon>Neoptera</taxon>
        <taxon>Paraneoptera</taxon>
        <taxon>Hemiptera</taxon>
        <taxon>Sternorrhyncha</taxon>
        <taxon>Aphidomorpha</taxon>
        <taxon>Aphidoidea</taxon>
        <taxon>Aphididae</taxon>
        <taxon>Macrosiphini</taxon>
        <taxon>Macrosiphum</taxon>
    </lineage>
</organism>
<keyword evidence="7" id="KW-1185">Reference proteome</keyword>
<evidence type="ECO:0000256" key="1">
    <source>
        <dbReference type="PROSITE-ProRule" id="PRU00371"/>
    </source>
</evidence>
<dbReference type="PANTHER" id="PTHR12243:SF67">
    <property type="entry name" value="COREPRESSOR OF PANGOLIN, ISOFORM A-RELATED"/>
    <property type="match status" value="1"/>
</dbReference>
<evidence type="ECO:0000256" key="2">
    <source>
        <dbReference type="SAM" id="MobiDB-lite"/>
    </source>
</evidence>
<accession>A0AAV0Y9L4</accession>
<dbReference type="PROSITE" id="PS51031">
    <property type="entry name" value="BESS"/>
    <property type="match status" value="1"/>
</dbReference>
<comment type="caution">
    <text evidence="6">The sequence shown here is derived from an EMBL/GenBank/DDBJ whole genome shotgun (WGS) entry which is preliminary data.</text>
</comment>
<reference evidence="6 7" key="1">
    <citation type="submission" date="2023-01" db="EMBL/GenBank/DDBJ databases">
        <authorList>
            <person name="Whitehead M."/>
        </authorList>
    </citation>
    <scope>NUCLEOTIDE SEQUENCE [LARGE SCALE GENOMIC DNA]</scope>
</reference>
<dbReference type="CDD" id="cd00167">
    <property type="entry name" value="SANT"/>
    <property type="match status" value="1"/>
</dbReference>
<evidence type="ECO:0000313" key="7">
    <source>
        <dbReference type="Proteomes" id="UP001160148"/>
    </source>
</evidence>
<dbReference type="Pfam" id="PF10545">
    <property type="entry name" value="MADF_DNA_bdg"/>
    <property type="match status" value="1"/>
</dbReference>
<proteinExistence type="predicted"/>
<dbReference type="PANTHER" id="PTHR12243">
    <property type="entry name" value="MADF DOMAIN TRANSCRIPTION FACTOR"/>
    <property type="match status" value="1"/>
</dbReference>
<feature type="compositionally biased region" description="Acidic residues" evidence="2">
    <location>
        <begin position="142"/>
        <end position="155"/>
    </location>
</feature>
<dbReference type="Proteomes" id="UP001160148">
    <property type="component" value="Unassembled WGS sequence"/>
</dbReference>
<dbReference type="SMART" id="SM00595">
    <property type="entry name" value="MADF"/>
    <property type="match status" value="1"/>
</dbReference>
<dbReference type="Pfam" id="PF02944">
    <property type="entry name" value="BESS"/>
    <property type="match status" value="1"/>
</dbReference>
<dbReference type="EMBL" id="CARXXK010001517">
    <property type="protein sequence ID" value="CAI6376597.1"/>
    <property type="molecule type" value="Genomic_DNA"/>
</dbReference>
<feature type="region of interest" description="Disordered" evidence="2">
    <location>
        <begin position="109"/>
        <end position="176"/>
    </location>
</feature>
<evidence type="ECO:0008006" key="8">
    <source>
        <dbReference type="Google" id="ProtNLM"/>
    </source>
</evidence>
<feature type="domain" description="MADF" evidence="4">
    <location>
        <begin position="17"/>
        <end position="107"/>
    </location>
</feature>
<protein>
    <recommendedName>
        <fullName evidence="8">Transcription factor Adf-1</fullName>
    </recommendedName>
</protein>
<keyword evidence="1" id="KW-0539">Nucleus</keyword>
<dbReference type="InterPro" id="IPR001005">
    <property type="entry name" value="SANT/Myb"/>
</dbReference>
<sequence length="336" mass="38525">MSSETLQICFSPEDDVKLAELVSKHPSLFNAEHELYKDQVVRENVWNQISSELKKNVNECKKRWKNIKDTYNRKKRNMKMGTGSSAKNKPSKWPLSDVLSFLDAPSNEREGLSNLSTDLNDSRHSEDDISHSTSIPHVIQDVQEEEYTEQEESEETTFKPKKIKLPPTKSASKKVKQNDSLVELLNKGNNERKKIMEHIFNADSEDPIDVFFKSMALTVKHFSPALKVKAKMDILRIVSELEMENNQQTKEIKNQNSVYVDSSCSTRASSQSLQSGISTYNYSTTSNSLEAENGSVEERLTFKHSLNQHREHSSNIYNNLQALTYYDQSQSNEYNV</sequence>
<dbReference type="SMART" id="SM00717">
    <property type="entry name" value="SANT"/>
    <property type="match status" value="1"/>
</dbReference>
<dbReference type="InterPro" id="IPR039353">
    <property type="entry name" value="TF_Adf1"/>
</dbReference>